<dbReference type="AlphaFoldDB" id="A0A9P7N351"/>
<evidence type="ECO:0000313" key="2">
    <source>
        <dbReference type="EMBL" id="KAG5969024.1"/>
    </source>
</evidence>
<dbReference type="EMBL" id="SRPR01000002">
    <property type="protein sequence ID" value="KAG5969024.1"/>
    <property type="molecule type" value="Genomic_DNA"/>
</dbReference>
<evidence type="ECO:0008006" key="6">
    <source>
        <dbReference type="Google" id="ProtNLM"/>
    </source>
</evidence>
<dbReference type="EMBL" id="SRPS01000001">
    <property type="protein sequence ID" value="KAG5978614.1"/>
    <property type="molecule type" value="Genomic_DNA"/>
</dbReference>
<gene>
    <name evidence="3" type="ORF">E4U56_000049</name>
    <name evidence="2" type="ORF">E4U57_002463</name>
</gene>
<reference evidence="3 4" key="1">
    <citation type="journal article" date="2020" name="bioRxiv">
        <title>Whole genome comparisons of ergot fungi reveals the divergence and evolution of species within the genus Claviceps are the result of varying mechanisms driving genome evolution and host range expansion.</title>
        <authorList>
            <person name="Wyka S.A."/>
            <person name="Mondo S.J."/>
            <person name="Liu M."/>
            <person name="Dettman J."/>
            <person name="Nalam V."/>
            <person name="Broders K.D."/>
        </authorList>
    </citation>
    <scope>NUCLEOTIDE SEQUENCE</scope>
    <source>
        <strain evidence="3">CCC 1102</strain>
        <strain evidence="2 4">LM583</strain>
    </source>
</reference>
<keyword evidence="4" id="KW-1185">Reference proteome</keyword>
<feature type="compositionally biased region" description="Polar residues" evidence="1">
    <location>
        <begin position="42"/>
        <end position="52"/>
    </location>
</feature>
<dbReference type="Proteomes" id="UP000784919">
    <property type="component" value="Unassembled WGS sequence"/>
</dbReference>
<feature type="compositionally biased region" description="Low complexity" evidence="1">
    <location>
        <begin position="205"/>
        <end position="224"/>
    </location>
</feature>
<feature type="compositionally biased region" description="Polar residues" evidence="1">
    <location>
        <begin position="239"/>
        <end position="262"/>
    </location>
</feature>
<accession>A0A9P7N351</accession>
<protein>
    <recommendedName>
        <fullName evidence="6">Serine/arginine repetitive matrix protein 1</fullName>
    </recommendedName>
</protein>
<name>A0A9P7N351_9HYPO</name>
<feature type="compositionally biased region" description="Low complexity" evidence="1">
    <location>
        <begin position="98"/>
        <end position="138"/>
    </location>
</feature>
<evidence type="ECO:0000313" key="3">
    <source>
        <dbReference type="EMBL" id="KAG5978614.1"/>
    </source>
</evidence>
<feature type="region of interest" description="Disordered" evidence="1">
    <location>
        <begin position="1"/>
        <end position="272"/>
    </location>
</feature>
<dbReference type="Proteomes" id="UP000742024">
    <property type="component" value="Unassembled WGS sequence"/>
</dbReference>
<dbReference type="OrthoDB" id="5424692at2759"/>
<proteinExistence type="predicted"/>
<evidence type="ECO:0000256" key="1">
    <source>
        <dbReference type="SAM" id="MobiDB-lite"/>
    </source>
</evidence>
<feature type="compositionally biased region" description="Polar residues" evidence="1">
    <location>
        <begin position="77"/>
        <end position="87"/>
    </location>
</feature>
<comment type="caution">
    <text evidence="3">The sequence shown here is derived from an EMBL/GenBank/DDBJ whole genome shotgun (WGS) entry which is preliminary data.</text>
</comment>
<organism evidence="3 5">
    <name type="scientific">Claviceps arundinis</name>
    <dbReference type="NCBI Taxonomy" id="1623583"/>
    <lineage>
        <taxon>Eukaryota</taxon>
        <taxon>Fungi</taxon>
        <taxon>Dikarya</taxon>
        <taxon>Ascomycota</taxon>
        <taxon>Pezizomycotina</taxon>
        <taxon>Sordariomycetes</taxon>
        <taxon>Hypocreomycetidae</taxon>
        <taxon>Hypocreales</taxon>
        <taxon>Clavicipitaceae</taxon>
        <taxon>Claviceps</taxon>
    </lineage>
</organism>
<sequence>MKSPLIASRGASYRPRSRSLSRGRLGERYQPYRRGTPIRESGLSSAITSQPASERASPRPNSIKARSPLPSREQSPHRTTASGSASIRGTPRSGPLDAPSAARSPPRGPAALRGAPSAAAGSRSLSSAVSSPAPTVGSVRHPPTPGRADAHSPTNPPAGPRGYVPPSRGGSFPLRMSGRPTWAQQSSRQMSGPSPSPTTPGGPGSIPTGPRGSQSAASAAGGSSTPNTSARPFNPPTGPASQHSSGSGPRQTLAQGLLSTMQPLIPGGKLDPSMTPLAWGVTRDLEPHYRKLRDEEEKIRDEVRHRRERLRKFLWMWNRLERESRAWELRSDLSDKSMKKLAGEGIGGAAF</sequence>
<evidence type="ECO:0000313" key="4">
    <source>
        <dbReference type="Proteomes" id="UP000742024"/>
    </source>
</evidence>
<evidence type="ECO:0000313" key="5">
    <source>
        <dbReference type="Proteomes" id="UP000784919"/>
    </source>
</evidence>